<reference evidence="2" key="1">
    <citation type="submission" date="2022-11" db="UniProtKB">
        <authorList>
            <consortium name="WormBaseParasite"/>
        </authorList>
    </citation>
    <scope>IDENTIFICATION</scope>
</reference>
<proteinExistence type="predicted"/>
<sequence length="226" mass="25056">MSTVILTRPSTNTYNHNKLSLHHQWDVSAKPFIPRPCGGGSSDESASTSSPPRVTSTSPEYHRPMPLKSIVTPKRVVAAPPSEIVTTPKRVGSSKPAAHVVGTIRPPQSVSLCEKPIKKTALMATTEYFMERWNKQNEIESVTHAVLNGTYLESRKNPETSTVPSLFDADSPFPPVLINQLPSLMSIWKLPSESQSFTVGIFGAHPEFAINLFRHDEGYKYQKIFK</sequence>
<organism evidence="1 2">
    <name type="scientific">Panagrolaimus sp. ES5</name>
    <dbReference type="NCBI Taxonomy" id="591445"/>
    <lineage>
        <taxon>Eukaryota</taxon>
        <taxon>Metazoa</taxon>
        <taxon>Ecdysozoa</taxon>
        <taxon>Nematoda</taxon>
        <taxon>Chromadorea</taxon>
        <taxon>Rhabditida</taxon>
        <taxon>Tylenchina</taxon>
        <taxon>Panagrolaimomorpha</taxon>
        <taxon>Panagrolaimoidea</taxon>
        <taxon>Panagrolaimidae</taxon>
        <taxon>Panagrolaimus</taxon>
    </lineage>
</organism>
<evidence type="ECO:0000313" key="1">
    <source>
        <dbReference type="Proteomes" id="UP000887579"/>
    </source>
</evidence>
<name>A0AC34FE97_9BILA</name>
<accession>A0AC34FE97</accession>
<evidence type="ECO:0000313" key="2">
    <source>
        <dbReference type="WBParaSite" id="ES5_v2.g15538.t1"/>
    </source>
</evidence>
<dbReference type="WBParaSite" id="ES5_v2.g15538.t1">
    <property type="protein sequence ID" value="ES5_v2.g15538.t1"/>
    <property type="gene ID" value="ES5_v2.g15538"/>
</dbReference>
<protein>
    <submittedName>
        <fullName evidence="2">Uncharacterized protein</fullName>
    </submittedName>
</protein>
<dbReference type="Proteomes" id="UP000887579">
    <property type="component" value="Unplaced"/>
</dbReference>